<sequence length="576" mass="66024">MSVWESFKDFDNGLHDELNEVKMIFNQMEAAVEQSFVDKKCFEIQNKELLLENDRLLELIISQDIVHNVINSLEFIDECESMRKSCNLDAPALNEFFVINYLKAQLQAKESLIRKLRAQIATLKGKNVSENNEPVNNASVIATGMFTLDLEPLSHRLKNNREAHEDYLKKTKEHTDTLRGIIEQARKQNPSDPYIDYALIPSTSASGSQSKNNTRKNKITPAASSNKKNKTIEVHPRKVMSRSNKRNHVSMCNANFKHAIKDTNSKFVCSTCNGCLFSANHDDCVVAYTNDMNKDVKSKSGKSKKMEWKPTGEVVQIVLWYLDSGCSKHMTGQHSQLINFVEKFLGTVRFGNDHIAKIMGKSKKHTHKPKSEDSIQEKQYLLHMDLCGPMRIESINGKKYILVIVDDYSRNIRTDNGTEFVNQTLKSYYKDVGISHQTSVTRTPQQNGVAERRNRALVKAARIMLIFSKAPLYLWAKVVATACYTKNRSLIRKPHNKTPYEILHDRKPDLKYLYVFGSLCYPTNDSEDLGKLKPKADIGIFIGYAPLKKSYRIYNRRTWQIMETIHVDFDDDNDGF</sequence>
<feature type="region of interest" description="Disordered" evidence="3">
    <location>
        <begin position="192"/>
        <end position="228"/>
    </location>
</feature>
<dbReference type="Pfam" id="PF25597">
    <property type="entry name" value="SH3_retrovirus"/>
    <property type="match status" value="1"/>
</dbReference>
<gene>
    <name evidence="5" type="ORF">Tco_0654451</name>
</gene>
<dbReference type="PROSITE" id="PS50994">
    <property type="entry name" value="INTEGRASE"/>
    <property type="match status" value="1"/>
</dbReference>
<reference evidence="5" key="2">
    <citation type="submission" date="2022-01" db="EMBL/GenBank/DDBJ databases">
        <authorList>
            <person name="Yamashiro T."/>
            <person name="Shiraishi A."/>
            <person name="Satake H."/>
            <person name="Nakayama K."/>
        </authorList>
    </citation>
    <scope>NUCLEOTIDE SEQUENCE</scope>
</reference>
<feature type="coiled-coil region" evidence="2">
    <location>
        <begin position="99"/>
        <end position="133"/>
    </location>
</feature>
<keyword evidence="1" id="KW-0645">Protease</keyword>
<dbReference type="Gene3D" id="3.30.420.10">
    <property type="entry name" value="Ribonuclease H-like superfamily/Ribonuclease H"/>
    <property type="match status" value="1"/>
</dbReference>
<keyword evidence="1" id="KW-0378">Hydrolase</keyword>
<feature type="domain" description="Integrase catalytic" evidence="4">
    <location>
        <begin position="412"/>
        <end position="507"/>
    </location>
</feature>
<evidence type="ECO:0000256" key="2">
    <source>
        <dbReference type="SAM" id="Coils"/>
    </source>
</evidence>
<evidence type="ECO:0000256" key="1">
    <source>
        <dbReference type="ARBA" id="ARBA00022670"/>
    </source>
</evidence>
<evidence type="ECO:0000313" key="5">
    <source>
        <dbReference type="EMBL" id="GJS59667.1"/>
    </source>
</evidence>
<dbReference type="InterPro" id="IPR001584">
    <property type="entry name" value="Integrase_cat-core"/>
</dbReference>
<keyword evidence="2" id="KW-0175">Coiled coil</keyword>
<comment type="caution">
    <text evidence="5">The sequence shown here is derived from an EMBL/GenBank/DDBJ whole genome shotgun (WGS) entry which is preliminary data.</text>
</comment>
<dbReference type="InterPro" id="IPR012337">
    <property type="entry name" value="RNaseH-like_sf"/>
</dbReference>
<protein>
    <submittedName>
        <fullName evidence="5">Retrovirus-related pol polyprotein from transposon TNT 1-94</fullName>
    </submittedName>
</protein>
<dbReference type="EMBL" id="BQNB010009165">
    <property type="protein sequence ID" value="GJS59667.1"/>
    <property type="molecule type" value="Genomic_DNA"/>
</dbReference>
<evidence type="ECO:0000259" key="4">
    <source>
        <dbReference type="PROSITE" id="PS50994"/>
    </source>
</evidence>
<accession>A0ABQ4X3G3</accession>
<organism evidence="5 6">
    <name type="scientific">Tanacetum coccineum</name>
    <dbReference type="NCBI Taxonomy" id="301880"/>
    <lineage>
        <taxon>Eukaryota</taxon>
        <taxon>Viridiplantae</taxon>
        <taxon>Streptophyta</taxon>
        <taxon>Embryophyta</taxon>
        <taxon>Tracheophyta</taxon>
        <taxon>Spermatophyta</taxon>
        <taxon>Magnoliopsida</taxon>
        <taxon>eudicotyledons</taxon>
        <taxon>Gunneridae</taxon>
        <taxon>Pentapetalae</taxon>
        <taxon>asterids</taxon>
        <taxon>campanulids</taxon>
        <taxon>Asterales</taxon>
        <taxon>Asteraceae</taxon>
        <taxon>Asteroideae</taxon>
        <taxon>Anthemideae</taxon>
        <taxon>Anthemidinae</taxon>
        <taxon>Tanacetum</taxon>
    </lineage>
</organism>
<dbReference type="InterPro" id="IPR054722">
    <property type="entry name" value="PolX-like_BBD"/>
</dbReference>
<dbReference type="Proteomes" id="UP001151760">
    <property type="component" value="Unassembled WGS sequence"/>
</dbReference>
<evidence type="ECO:0000313" key="6">
    <source>
        <dbReference type="Proteomes" id="UP001151760"/>
    </source>
</evidence>
<feature type="compositionally biased region" description="Polar residues" evidence="3">
    <location>
        <begin position="201"/>
        <end position="212"/>
    </location>
</feature>
<keyword evidence="6" id="KW-1185">Reference proteome</keyword>
<dbReference type="PANTHER" id="PTHR42648:SF32">
    <property type="entry name" value="RIBONUCLEASE H-LIKE DOMAIN, GAG-PRE-INTEGRASE DOMAIN PROTEIN-RELATED"/>
    <property type="match status" value="1"/>
</dbReference>
<dbReference type="InterPro" id="IPR057670">
    <property type="entry name" value="SH3_retrovirus"/>
</dbReference>
<dbReference type="Pfam" id="PF22936">
    <property type="entry name" value="Pol_BBD"/>
    <property type="match status" value="1"/>
</dbReference>
<dbReference type="SUPFAM" id="SSF53098">
    <property type="entry name" value="Ribonuclease H-like"/>
    <property type="match status" value="1"/>
</dbReference>
<evidence type="ECO:0000256" key="3">
    <source>
        <dbReference type="SAM" id="MobiDB-lite"/>
    </source>
</evidence>
<dbReference type="InterPro" id="IPR036397">
    <property type="entry name" value="RNaseH_sf"/>
</dbReference>
<reference evidence="5" key="1">
    <citation type="journal article" date="2022" name="Int. J. Mol. Sci.">
        <title>Draft Genome of Tanacetum Coccineum: Genomic Comparison of Closely Related Tanacetum-Family Plants.</title>
        <authorList>
            <person name="Yamashiro T."/>
            <person name="Shiraishi A."/>
            <person name="Nakayama K."/>
            <person name="Satake H."/>
        </authorList>
    </citation>
    <scope>NUCLEOTIDE SEQUENCE</scope>
</reference>
<dbReference type="InterPro" id="IPR039537">
    <property type="entry name" value="Retrotran_Ty1/copia-like"/>
</dbReference>
<dbReference type="PANTHER" id="PTHR42648">
    <property type="entry name" value="TRANSPOSASE, PUTATIVE-RELATED"/>
    <property type="match status" value="1"/>
</dbReference>
<proteinExistence type="predicted"/>
<name>A0ABQ4X3G3_9ASTR</name>